<gene>
    <name evidence="3" type="ORF">BC936DRAFT_142816</name>
</gene>
<dbReference type="AlphaFoldDB" id="A0A433A004"/>
<dbReference type="SUPFAM" id="SSF144232">
    <property type="entry name" value="HIT/MYND zinc finger-like"/>
    <property type="match status" value="1"/>
</dbReference>
<keyword evidence="2" id="KW-0472">Membrane</keyword>
<reference evidence="3 4" key="1">
    <citation type="journal article" date="2018" name="New Phytol.">
        <title>Phylogenomics of Endogonaceae and evolution of mycorrhizas within Mucoromycota.</title>
        <authorList>
            <person name="Chang Y."/>
            <person name="Desiro A."/>
            <person name="Na H."/>
            <person name="Sandor L."/>
            <person name="Lipzen A."/>
            <person name="Clum A."/>
            <person name="Barry K."/>
            <person name="Grigoriev I.V."/>
            <person name="Martin F.M."/>
            <person name="Stajich J.E."/>
            <person name="Smith M.E."/>
            <person name="Bonito G."/>
            <person name="Spatafora J.W."/>
        </authorList>
    </citation>
    <scope>NUCLEOTIDE SEQUENCE [LARGE SCALE GENOMIC DNA]</scope>
    <source>
        <strain evidence="3 4">GMNB39</strain>
    </source>
</reference>
<dbReference type="EMBL" id="RBNI01024103">
    <property type="protein sequence ID" value="RUO96006.1"/>
    <property type="molecule type" value="Genomic_DNA"/>
</dbReference>
<name>A0A433A004_9FUNG</name>
<feature type="transmembrane region" description="Helical" evidence="2">
    <location>
        <begin position="356"/>
        <end position="375"/>
    </location>
</feature>
<keyword evidence="2" id="KW-1133">Transmembrane helix</keyword>
<feature type="transmembrane region" description="Helical" evidence="2">
    <location>
        <begin position="141"/>
        <end position="163"/>
    </location>
</feature>
<feature type="transmembrane region" description="Helical" evidence="2">
    <location>
        <begin position="298"/>
        <end position="324"/>
    </location>
</feature>
<dbReference type="Pfam" id="PF01080">
    <property type="entry name" value="Presenilin"/>
    <property type="match status" value="2"/>
</dbReference>
<dbReference type="GO" id="GO:0006509">
    <property type="term" value="P:membrane protein ectodomain proteolysis"/>
    <property type="evidence" value="ECO:0007669"/>
    <property type="project" value="TreeGrafter"/>
</dbReference>
<dbReference type="GO" id="GO:0042500">
    <property type="term" value="F:aspartic endopeptidase activity, intramembrane cleaving"/>
    <property type="evidence" value="ECO:0007669"/>
    <property type="project" value="InterPro"/>
</dbReference>
<evidence type="ECO:0000313" key="4">
    <source>
        <dbReference type="Proteomes" id="UP000268093"/>
    </source>
</evidence>
<sequence>MCSSCGATGPRYCSQECQTTGWTQGHFSVCVANLNPPRSAGGHNDDGGETPTSPTVRRSTSTTRRRKSQRLSMGRWNAAQLINARHRANTSTDQTVPISPNTSHSLPAIPLSNLGPSAAPPTGGALDAEAAEELKFYMHQIYLVIQPVVLCIVLSIFWVKIAFSGKSDYRPVRASYLVYSETSSGDATTAQFFGSLVNAAIIITQIIVVTIVIVCLFKHGFIKVGVSIISHAEWHLGFANRLFHDHCARPSGFHGLPLAPVCMSSTFASLFPQNPFFWLIAPLSPIPFTPRRRNLIEVFVIPLDYPTMIFGLWNFAVVGLVSVFWKGPLWLQQSYLTVMSSLMAFSLTGLEQWTTWMLLGLLAIWGTGSTLHSFFHL</sequence>
<evidence type="ECO:0000313" key="3">
    <source>
        <dbReference type="EMBL" id="RUO96006.1"/>
    </source>
</evidence>
<proteinExistence type="predicted"/>
<dbReference type="GO" id="GO:0070765">
    <property type="term" value="C:gamma-secretase complex"/>
    <property type="evidence" value="ECO:0007669"/>
    <property type="project" value="TreeGrafter"/>
</dbReference>
<dbReference type="OrthoDB" id="432970at2759"/>
<keyword evidence="4" id="KW-1185">Reference proteome</keyword>
<feature type="compositionally biased region" description="Low complexity" evidence="1">
    <location>
        <begin position="50"/>
        <end position="62"/>
    </location>
</feature>
<feature type="transmembrane region" description="Helical" evidence="2">
    <location>
        <begin position="192"/>
        <end position="217"/>
    </location>
</feature>
<dbReference type="PANTHER" id="PTHR10202">
    <property type="entry name" value="PRESENILIN"/>
    <property type="match status" value="1"/>
</dbReference>
<comment type="caution">
    <text evidence="3">The sequence shown here is derived from an EMBL/GenBank/DDBJ whole genome shotgun (WGS) entry which is preliminary data.</text>
</comment>
<feature type="region of interest" description="Disordered" evidence="1">
    <location>
        <begin position="38"/>
        <end position="72"/>
    </location>
</feature>
<dbReference type="GO" id="GO:0016485">
    <property type="term" value="P:protein processing"/>
    <property type="evidence" value="ECO:0007669"/>
    <property type="project" value="InterPro"/>
</dbReference>
<protein>
    <submittedName>
        <fullName evidence="3">Presenilin-domain-containing protein</fullName>
    </submittedName>
</protein>
<organism evidence="3 4">
    <name type="scientific">Jimgerdemannia flammicorona</name>
    <dbReference type="NCBI Taxonomy" id="994334"/>
    <lineage>
        <taxon>Eukaryota</taxon>
        <taxon>Fungi</taxon>
        <taxon>Fungi incertae sedis</taxon>
        <taxon>Mucoromycota</taxon>
        <taxon>Mucoromycotina</taxon>
        <taxon>Endogonomycetes</taxon>
        <taxon>Endogonales</taxon>
        <taxon>Endogonaceae</taxon>
        <taxon>Jimgerdemannia</taxon>
    </lineage>
</organism>
<dbReference type="PANTHER" id="PTHR10202:SF13">
    <property type="entry name" value="PRESENILIN HOMOLOG"/>
    <property type="match status" value="1"/>
</dbReference>
<keyword evidence="2" id="KW-0812">Transmembrane</keyword>
<dbReference type="Proteomes" id="UP000268093">
    <property type="component" value="Unassembled WGS sequence"/>
</dbReference>
<evidence type="ECO:0000256" key="1">
    <source>
        <dbReference type="SAM" id="MobiDB-lite"/>
    </source>
</evidence>
<dbReference type="InterPro" id="IPR001108">
    <property type="entry name" value="Peptidase_A22A"/>
</dbReference>
<accession>A0A433A004</accession>
<evidence type="ECO:0000256" key="2">
    <source>
        <dbReference type="SAM" id="Phobius"/>
    </source>
</evidence>
<dbReference type="GO" id="GO:0055074">
    <property type="term" value="P:calcium ion homeostasis"/>
    <property type="evidence" value="ECO:0007669"/>
    <property type="project" value="TreeGrafter"/>
</dbReference>